<dbReference type="RefSeq" id="WP_191931301.1">
    <property type="nucleotide sequence ID" value="NZ_JACYNM010000035.1"/>
</dbReference>
<name>A0ABR9A010_9GAMM</name>
<evidence type="ECO:0000256" key="1">
    <source>
        <dbReference type="SAM" id="Phobius"/>
    </source>
</evidence>
<reference evidence="2 3" key="1">
    <citation type="journal article" date="2020" name="FEMS Microbiol. Ecol.">
        <title>Temporal dynamics of bacterial communities during seed development and maturation.</title>
        <authorList>
            <person name="Chesneau G."/>
            <person name="Torres-Cortes G."/>
            <person name="Briand M."/>
            <person name="Darrasse A."/>
            <person name="Preveaux A."/>
            <person name="Marais C."/>
            <person name="Jacques M.A."/>
            <person name="Shade A."/>
            <person name="Barret M."/>
        </authorList>
    </citation>
    <scope>NUCLEOTIDE SEQUENCE [LARGE SCALE GENOMIC DNA]</scope>
    <source>
        <strain evidence="2 3">CFBP13732</strain>
    </source>
</reference>
<keyword evidence="1" id="KW-0472">Membrane</keyword>
<proteinExistence type="predicted"/>
<feature type="transmembrane region" description="Helical" evidence="1">
    <location>
        <begin position="41"/>
        <end position="64"/>
    </location>
</feature>
<protein>
    <recommendedName>
        <fullName evidence="4">MFS transporter</fullName>
    </recommendedName>
</protein>
<keyword evidence="3" id="KW-1185">Reference proteome</keyword>
<organism evidence="2 3">
    <name type="scientific">Erwinia persicina</name>
    <dbReference type="NCBI Taxonomy" id="55211"/>
    <lineage>
        <taxon>Bacteria</taxon>
        <taxon>Pseudomonadati</taxon>
        <taxon>Pseudomonadota</taxon>
        <taxon>Gammaproteobacteria</taxon>
        <taxon>Enterobacterales</taxon>
        <taxon>Erwiniaceae</taxon>
        <taxon>Erwinia</taxon>
    </lineage>
</organism>
<evidence type="ECO:0008006" key="4">
    <source>
        <dbReference type="Google" id="ProtNLM"/>
    </source>
</evidence>
<dbReference type="Proteomes" id="UP000661012">
    <property type="component" value="Unassembled WGS sequence"/>
</dbReference>
<keyword evidence="1" id="KW-0812">Transmembrane</keyword>
<dbReference type="InterPro" id="IPR032637">
    <property type="entry name" value="Phage_holin-like"/>
</dbReference>
<feature type="transmembrane region" description="Helical" evidence="1">
    <location>
        <begin position="70"/>
        <end position="92"/>
    </location>
</feature>
<feature type="transmembrane region" description="Helical" evidence="1">
    <location>
        <begin position="12"/>
        <end position="29"/>
    </location>
</feature>
<comment type="caution">
    <text evidence="2">The sequence shown here is derived from an EMBL/GenBank/DDBJ whole genome shotgun (WGS) entry which is preliminary data.</text>
</comment>
<accession>A0ABR9A010</accession>
<feature type="non-terminal residue" evidence="2">
    <location>
        <position position="1"/>
    </location>
</feature>
<evidence type="ECO:0000313" key="2">
    <source>
        <dbReference type="EMBL" id="MBD8109105.1"/>
    </source>
</evidence>
<gene>
    <name evidence="2" type="ORF">IFT93_22340</name>
</gene>
<keyword evidence="1" id="KW-1133">Transmembrane helix</keyword>
<evidence type="ECO:0000313" key="3">
    <source>
        <dbReference type="Proteomes" id="UP000661012"/>
    </source>
</evidence>
<dbReference type="Pfam" id="PF16931">
    <property type="entry name" value="Phage_holin_8"/>
    <property type="match status" value="1"/>
</dbReference>
<sequence length="111" mass="11933">YSALLNFLDDLNGHIIIASFSGAMLFTVTQRSFQGKKKAMAFTISFLMGNIGADTTAGLIKTYVPEHLSIGGEVGAFICSALIVTVAMQIIFRVEDRNQSVSKVNASRGDL</sequence>
<dbReference type="EMBL" id="JACYNN010000034">
    <property type="protein sequence ID" value="MBD8109105.1"/>
    <property type="molecule type" value="Genomic_DNA"/>
</dbReference>